<feature type="transmembrane region" description="Helical" evidence="6">
    <location>
        <begin position="166"/>
        <end position="185"/>
    </location>
</feature>
<dbReference type="SUPFAM" id="SSF81296">
    <property type="entry name" value="E set domains"/>
    <property type="match status" value="1"/>
</dbReference>
<dbReference type="Pfam" id="PF04234">
    <property type="entry name" value="CopC"/>
    <property type="match status" value="1"/>
</dbReference>
<feature type="domain" description="CopC" evidence="7">
    <location>
        <begin position="35"/>
        <end position="128"/>
    </location>
</feature>
<keyword evidence="4" id="KW-0186">Copper</keyword>
<keyword evidence="3" id="KW-0732">Signal</keyword>
<feature type="compositionally biased region" description="Low complexity" evidence="5">
    <location>
        <begin position="135"/>
        <end position="145"/>
    </location>
</feature>
<evidence type="ECO:0000313" key="9">
    <source>
        <dbReference type="Proteomes" id="UP001500383"/>
    </source>
</evidence>
<evidence type="ECO:0000259" key="7">
    <source>
        <dbReference type="Pfam" id="PF04234"/>
    </source>
</evidence>
<comment type="subcellular location">
    <subcellularLocation>
        <location evidence="1">Cell envelope</location>
    </subcellularLocation>
</comment>
<accession>A0ABN2IYW6</accession>
<dbReference type="InterPro" id="IPR014755">
    <property type="entry name" value="Cu-Rt/internalin_Ig-like"/>
</dbReference>
<name>A0ABN2IYW6_9ACTN</name>
<sequence length="189" mass="18580">MTALRGRVASVAVAAALVGGAAAPAVVLAPVAVAHSVLVSIDPEDGSELDTPPDEIVLTFNEEINQSFASVAVTAGENRANRVVGDPSVAGETVTVDVDELEPGPYTVGYRVTSSDGHVVSGSSVFTVAGGAGGDASPAGGSDTGAGDEADVADETSGEDTGINPAIWVVGGLAILLIGGAFVLLRRGN</sequence>
<dbReference type="RefSeq" id="WP_182659430.1">
    <property type="nucleotide sequence ID" value="NZ_BAAAQG010000012.1"/>
</dbReference>
<gene>
    <name evidence="8" type="ORF">GCM10009831_25350</name>
</gene>
<feature type="compositionally biased region" description="Acidic residues" evidence="5">
    <location>
        <begin position="146"/>
        <end position="158"/>
    </location>
</feature>
<dbReference type="InterPro" id="IPR014756">
    <property type="entry name" value="Ig_E-set"/>
</dbReference>
<evidence type="ECO:0000313" key="8">
    <source>
        <dbReference type="EMBL" id="GAA1714585.1"/>
    </source>
</evidence>
<keyword evidence="6" id="KW-1133">Transmembrane helix</keyword>
<dbReference type="InterPro" id="IPR007348">
    <property type="entry name" value="CopC_dom"/>
</dbReference>
<evidence type="ECO:0000256" key="5">
    <source>
        <dbReference type="SAM" id="MobiDB-lite"/>
    </source>
</evidence>
<proteinExistence type="predicted"/>
<keyword evidence="6" id="KW-0472">Membrane</keyword>
<evidence type="ECO:0000256" key="4">
    <source>
        <dbReference type="ARBA" id="ARBA00023008"/>
    </source>
</evidence>
<keyword evidence="6" id="KW-0812">Transmembrane</keyword>
<keyword evidence="9" id="KW-1185">Reference proteome</keyword>
<dbReference type="InterPro" id="IPR032694">
    <property type="entry name" value="CopC/D"/>
</dbReference>
<dbReference type="Proteomes" id="UP001500383">
    <property type="component" value="Unassembled WGS sequence"/>
</dbReference>
<dbReference type="EMBL" id="BAAAQG010000012">
    <property type="protein sequence ID" value="GAA1714585.1"/>
    <property type="molecule type" value="Genomic_DNA"/>
</dbReference>
<evidence type="ECO:0000256" key="6">
    <source>
        <dbReference type="SAM" id="Phobius"/>
    </source>
</evidence>
<reference evidence="8 9" key="1">
    <citation type="journal article" date="2019" name="Int. J. Syst. Evol. Microbiol.">
        <title>The Global Catalogue of Microorganisms (GCM) 10K type strain sequencing project: providing services to taxonomists for standard genome sequencing and annotation.</title>
        <authorList>
            <consortium name="The Broad Institute Genomics Platform"/>
            <consortium name="The Broad Institute Genome Sequencing Center for Infectious Disease"/>
            <person name="Wu L."/>
            <person name="Ma J."/>
        </authorList>
    </citation>
    <scope>NUCLEOTIDE SEQUENCE [LARGE SCALE GENOMIC DNA]</scope>
    <source>
        <strain evidence="8 9">JCM 16002</strain>
    </source>
</reference>
<dbReference type="PANTHER" id="PTHR34820:SF4">
    <property type="entry name" value="INNER MEMBRANE PROTEIN YEBZ"/>
    <property type="match status" value="1"/>
</dbReference>
<keyword evidence="2" id="KW-0479">Metal-binding</keyword>
<evidence type="ECO:0000256" key="3">
    <source>
        <dbReference type="ARBA" id="ARBA00022729"/>
    </source>
</evidence>
<dbReference type="PANTHER" id="PTHR34820">
    <property type="entry name" value="INNER MEMBRANE PROTEIN YEBZ"/>
    <property type="match status" value="1"/>
</dbReference>
<comment type="caution">
    <text evidence="8">The sequence shown here is derived from an EMBL/GenBank/DDBJ whole genome shotgun (WGS) entry which is preliminary data.</text>
</comment>
<evidence type="ECO:0000256" key="2">
    <source>
        <dbReference type="ARBA" id="ARBA00022723"/>
    </source>
</evidence>
<evidence type="ECO:0000256" key="1">
    <source>
        <dbReference type="ARBA" id="ARBA00004196"/>
    </source>
</evidence>
<protein>
    <submittedName>
        <fullName evidence="8">Copper resistance protein CopC</fullName>
    </submittedName>
</protein>
<organism evidence="8 9">
    <name type="scientific">Dietzia cercidiphylli</name>
    <dbReference type="NCBI Taxonomy" id="498199"/>
    <lineage>
        <taxon>Bacteria</taxon>
        <taxon>Bacillati</taxon>
        <taxon>Actinomycetota</taxon>
        <taxon>Actinomycetes</taxon>
        <taxon>Mycobacteriales</taxon>
        <taxon>Dietziaceae</taxon>
        <taxon>Dietzia</taxon>
    </lineage>
</organism>
<feature type="region of interest" description="Disordered" evidence="5">
    <location>
        <begin position="134"/>
        <end position="159"/>
    </location>
</feature>
<dbReference type="Gene3D" id="2.60.40.1220">
    <property type="match status" value="1"/>
</dbReference>